<name>A0A0D2NDH9_HYPSF</name>
<keyword evidence="3" id="KW-1185">Reference proteome</keyword>
<dbReference type="AlphaFoldDB" id="A0A0D2NDH9"/>
<keyword evidence="1" id="KW-0812">Transmembrane</keyword>
<evidence type="ECO:0000313" key="2">
    <source>
        <dbReference type="EMBL" id="KJA14656.1"/>
    </source>
</evidence>
<proteinExistence type="predicted"/>
<sequence length="137" mass="15011">MCGCECVVSRCAALRIVGPSLKLAVVPCGRISAIDAFENGGGRRFADWVILCAVTRAIRETAMRVVFGVLLFSTYLAAVVTLHDTQGAARRWRFAFGPLSLRYLHLSSELIYNHPLATAIPISKGLRSLLLIPLQPW</sequence>
<evidence type="ECO:0000256" key="1">
    <source>
        <dbReference type="SAM" id="Phobius"/>
    </source>
</evidence>
<keyword evidence="1" id="KW-1133">Transmembrane helix</keyword>
<feature type="transmembrane region" description="Helical" evidence="1">
    <location>
        <begin position="65"/>
        <end position="83"/>
    </location>
</feature>
<organism evidence="2 3">
    <name type="scientific">Hypholoma sublateritium (strain FD-334 SS-4)</name>
    <dbReference type="NCBI Taxonomy" id="945553"/>
    <lineage>
        <taxon>Eukaryota</taxon>
        <taxon>Fungi</taxon>
        <taxon>Dikarya</taxon>
        <taxon>Basidiomycota</taxon>
        <taxon>Agaricomycotina</taxon>
        <taxon>Agaricomycetes</taxon>
        <taxon>Agaricomycetidae</taxon>
        <taxon>Agaricales</taxon>
        <taxon>Agaricineae</taxon>
        <taxon>Strophariaceae</taxon>
        <taxon>Hypholoma</taxon>
    </lineage>
</organism>
<keyword evidence="1" id="KW-0472">Membrane</keyword>
<evidence type="ECO:0000313" key="3">
    <source>
        <dbReference type="Proteomes" id="UP000054270"/>
    </source>
</evidence>
<dbReference type="EMBL" id="KN817670">
    <property type="protein sequence ID" value="KJA14656.1"/>
    <property type="molecule type" value="Genomic_DNA"/>
</dbReference>
<accession>A0A0D2NDH9</accession>
<protein>
    <submittedName>
        <fullName evidence="2">Uncharacterized protein</fullName>
    </submittedName>
</protein>
<dbReference type="Proteomes" id="UP000054270">
    <property type="component" value="Unassembled WGS sequence"/>
</dbReference>
<gene>
    <name evidence="2" type="ORF">HYPSUDRAFT_428542</name>
</gene>
<reference evidence="3" key="1">
    <citation type="submission" date="2014-04" db="EMBL/GenBank/DDBJ databases">
        <title>Evolutionary Origins and Diversification of the Mycorrhizal Mutualists.</title>
        <authorList>
            <consortium name="DOE Joint Genome Institute"/>
            <consortium name="Mycorrhizal Genomics Consortium"/>
            <person name="Kohler A."/>
            <person name="Kuo A."/>
            <person name="Nagy L.G."/>
            <person name="Floudas D."/>
            <person name="Copeland A."/>
            <person name="Barry K.W."/>
            <person name="Cichocki N."/>
            <person name="Veneault-Fourrey C."/>
            <person name="LaButti K."/>
            <person name="Lindquist E.A."/>
            <person name="Lipzen A."/>
            <person name="Lundell T."/>
            <person name="Morin E."/>
            <person name="Murat C."/>
            <person name="Riley R."/>
            <person name="Ohm R."/>
            <person name="Sun H."/>
            <person name="Tunlid A."/>
            <person name="Henrissat B."/>
            <person name="Grigoriev I.V."/>
            <person name="Hibbett D.S."/>
            <person name="Martin F."/>
        </authorList>
    </citation>
    <scope>NUCLEOTIDE SEQUENCE [LARGE SCALE GENOMIC DNA]</scope>
    <source>
        <strain evidence="3">FD-334 SS-4</strain>
    </source>
</reference>